<protein>
    <submittedName>
        <fullName evidence="3">FeS cluster assembly protein SufD</fullName>
    </submittedName>
</protein>
<dbReference type="InterPro" id="IPR011542">
    <property type="entry name" value="SUF_FeS_clus_asmbl_SufD"/>
</dbReference>
<dbReference type="PANTHER" id="PTHR43575:SF1">
    <property type="entry name" value="PROTEIN ABCI7, CHLOROPLASTIC"/>
    <property type="match status" value="1"/>
</dbReference>
<feature type="domain" description="SUF system FeS cluster assembly SufBD N-terminal" evidence="2">
    <location>
        <begin position="21"/>
        <end position="173"/>
    </location>
</feature>
<dbReference type="InterPro" id="IPR037284">
    <property type="entry name" value="SUF_FeS_clus_asmbl_SufBD_sf"/>
</dbReference>
<sequence>MIELQKYPVTESLKKAAEKINSSDGLWEGRDNAFHTFLSTGFPHKKLEKWRSTDLSDYLNASYAYIENTEPVSDVDINQVFHCTIQNFETALFTLLNGAYVYNTAPLTVMENGVIAGSLRQAWHQFPELVGQYLNKLTENNLNGLVSLNSALATAGFLIYIPDNVVFDKPVQLVNLVNTDLNPFLQIRNLIVMGKNSKLQFLQCDDSINDKNSFLNIVNEFHMAEGAILDHYKLQNKDDSAVMINTSFFGLQRNAKLSTNTITFNGGTIRNESVVNLDGEGSEAEIMGLYLVDRKQHVDNQVLVRHNAPNCTSQELFKGILDDEASVAFNGHIIVQPGAQKTNAFQSNKNILLTDNAQISTKPFLEIYADDVKCSHGATVGQLDEEAMFYLKQRGICDRNARMLLMYAFADEVVRKITVDSLYHQTAEMVSRRLKGELSVCDQCMLHCGSKNPIQFDIDVTKI</sequence>
<dbReference type="AlphaFoldDB" id="A0A644WHD6"/>
<evidence type="ECO:0000259" key="1">
    <source>
        <dbReference type="Pfam" id="PF01458"/>
    </source>
</evidence>
<feature type="domain" description="SUF system FeS cluster assembly SufBD core" evidence="1">
    <location>
        <begin position="184"/>
        <end position="409"/>
    </location>
</feature>
<gene>
    <name evidence="3" type="primary">sufD_4</name>
    <name evidence="3" type="ORF">SDC9_49560</name>
</gene>
<dbReference type="NCBIfam" id="TIGR01981">
    <property type="entry name" value="sufD"/>
    <property type="match status" value="1"/>
</dbReference>
<dbReference type="PANTHER" id="PTHR43575">
    <property type="entry name" value="PROTEIN ABCI7, CHLOROPLASTIC"/>
    <property type="match status" value="1"/>
</dbReference>
<organism evidence="3">
    <name type="scientific">bioreactor metagenome</name>
    <dbReference type="NCBI Taxonomy" id="1076179"/>
    <lineage>
        <taxon>unclassified sequences</taxon>
        <taxon>metagenomes</taxon>
        <taxon>ecological metagenomes</taxon>
    </lineage>
</organism>
<accession>A0A644WHD6</accession>
<dbReference type="SUPFAM" id="SSF101960">
    <property type="entry name" value="Stabilizer of iron transporter SufD"/>
    <property type="match status" value="1"/>
</dbReference>
<reference evidence="3" key="1">
    <citation type="submission" date="2019-08" db="EMBL/GenBank/DDBJ databases">
        <authorList>
            <person name="Kucharzyk K."/>
            <person name="Murdoch R.W."/>
            <person name="Higgins S."/>
            <person name="Loffler F."/>
        </authorList>
    </citation>
    <scope>NUCLEOTIDE SEQUENCE</scope>
</reference>
<dbReference type="Pfam" id="PF01458">
    <property type="entry name" value="SUFBD_core"/>
    <property type="match status" value="1"/>
</dbReference>
<proteinExistence type="predicted"/>
<dbReference type="Pfam" id="PF19295">
    <property type="entry name" value="SufBD_N"/>
    <property type="match status" value="1"/>
</dbReference>
<evidence type="ECO:0000313" key="3">
    <source>
        <dbReference type="EMBL" id="MPM03295.1"/>
    </source>
</evidence>
<name>A0A644WHD6_9ZZZZ</name>
<comment type="caution">
    <text evidence="3">The sequence shown here is derived from an EMBL/GenBank/DDBJ whole genome shotgun (WGS) entry which is preliminary data.</text>
</comment>
<dbReference type="InterPro" id="IPR000825">
    <property type="entry name" value="SUF_FeS_clus_asmbl_SufBD_core"/>
</dbReference>
<evidence type="ECO:0000259" key="2">
    <source>
        <dbReference type="Pfam" id="PF19295"/>
    </source>
</evidence>
<dbReference type="InterPro" id="IPR055346">
    <property type="entry name" value="Fe-S_cluster_assembly_SufBD"/>
</dbReference>
<dbReference type="GO" id="GO:0016226">
    <property type="term" value="P:iron-sulfur cluster assembly"/>
    <property type="evidence" value="ECO:0007669"/>
    <property type="project" value="InterPro"/>
</dbReference>
<dbReference type="InterPro" id="IPR045595">
    <property type="entry name" value="SufBD_N"/>
</dbReference>
<dbReference type="EMBL" id="VSSQ01000941">
    <property type="protein sequence ID" value="MPM03295.1"/>
    <property type="molecule type" value="Genomic_DNA"/>
</dbReference>